<feature type="binding site" evidence="4">
    <location>
        <position position="146"/>
    </location>
    <ligand>
        <name>a divalent metal cation</name>
        <dbReference type="ChEBI" id="CHEBI:60240"/>
        <label>2</label>
    </ligand>
</feature>
<dbReference type="PIR" id="E75635">
    <property type="entry name" value="E75635"/>
</dbReference>
<comment type="similarity">
    <text evidence="1">Belongs to the metallo-dependent hydrolases superfamily. TatD-type hydrolase family.</text>
</comment>
<dbReference type="InterPro" id="IPR032466">
    <property type="entry name" value="Metal_Hydrolase"/>
</dbReference>
<keyword evidence="7" id="KW-0002">3D-structure</keyword>
<dbReference type="CDD" id="cd01310">
    <property type="entry name" value="TatD_DNAse"/>
    <property type="match status" value="1"/>
</dbReference>
<feature type="binding site" evidence="7">
    <location>
        <position position="194"/>
    </location>
    <ligand>
        <name>Mn(2+)</name>
        <dbReference type="ChEBI" id="CHEBI:29035"/>
    </ligand>
</feature>
<dbReference type="SUPFAM" id="SSF51556">
    <property type="entry name" value="Metallo-dependent hydrolases"/>
    <property type="match status" value="1"/>
</dbReference>
<evidence type="ECO:0000313" key="5">
    <source>
        <dbReference type="EMBL" id="AAF12677.1"/>
    </source>
</evidence>
<evidence type="ECO:0000256" key="2">
    <source>
        <dbReference type="ARBA" id="ARBA00022723"/>
    </source>
</evidence>
<dbReference type="RefSeq" id="WP_010884094.1">
    <property type="nucleotide sequence ID" value="NC_000959.1"/>
</dbReference>
<evidence type="ECO:0007829" key="7">
    <source>
        <dbReference type="PDB" id="3GG7"/>
    </source>
</evidence>
<dbReference type="InterPro" id="IPR001130">
    <property type="entry name" value="TatD-like"/>
</dbReference>
<dbReference type="AlphaFoldDB" id="Q9RZH8"/>
<geneLocation type="plasmid" evidence="5 6">
    <name>CP1</name>
</geneLocation>
<dbReference type="InterPro" id="IPR049677">
    <property type="entry name" value="QatD"/>
</dbReference>
<dbReference type="HOGENOM" id="CLU_031506_5_1_0"/>
<evidence type="ECO:0000256" key="4">
    <source>
        <dbReference type="PIRSR" id="PIRSR005902-1"/>
    </source>
</evidence>
<feature type="binding site" evidence="4">
    <location>
        <position position="194"/>
    </location>
    <ligand>
        <name>a divalent metal cation</name>
        <dbReference type="ChEBI" id="CHEBI:60240"/>
        <label>1</label>
    </ligand>
</feature>
<name>Q9RZH8_DEIRA</name>
<keyword evidence="6" id="KW-1185">Reference proteome</keyword>
<dbReference type="EMBL" id="AE001827">
    <property type="protein sequence ID" value="AAF12677.1"/>
    <property type="molecule type" value="Genomic_DNA"/>
</dbReference>
<accession>Q9RZH8</accession>
<reference evidence="5 6" key="1">
    <citation type="journal article" date="1999" name="Science">
        <title>Genome sequence of the radioresistant bacterium Deinococcus radiodurans R1.</title>
        <authorList>
            <person name="White O."/>
            <person name="Eisen J.A."/>
            <person name="Heidelberg J.F."/>
            <person name="Hickey E.K."/>
            <person name="Peterson J.D."/>
            <person name="Dodson R.J."/>
            <person name="Haft D.H."/>
            <person name="Gwinn M.L."/>
            <person name="Nelson W.C."/>
            <person name="Richardson D.L."/>
            <person name="Moffat K.S."/>
            <person name="Qin H."/>
            <person name="Jiang L."/>
            <person name="Pamphile W."/>
            <person name="Crosby M."/>
            <person name="Shen M."/>
            <person name="Vamathevan J.J."/>
            <person name="Lam P."/>
            <person name="McDonald L."/>
            <person name="Utterback T."/>
            <person name="Zalewski C."/>
            <person name="Makarova K.S."/>
            <person name="Aravind L."/>
            <person name="Daly M.J."/>
            <person name="Minton K.W."/>
            <person name="Fleischmann R.D."/>
            <person name="Ketchum K.A."/>
            <person name="Nelson K.E."/>
            <person name="Salzberg S."/>
            <person name="Smith H.O."/>
            <person name="Venter J.C."/>
            <person name="Fraser C.M."/>
        </authorList>
    </citation>
    <scope>NUCLEOTIDE SEQUENCE [LARGE SCALE GENOMIC DNA]</scope>
    <source>
        <strain evidence="6">ATCC 13939 / DSM 20539 / JCM 16871 / LMG 4051 / NBRC 15346 / NCIMB 9279 / R1 / VKM B-1422</strain>
        <plasmid evidence="6">Plasmid CP1</plasmid>
    </source>
</reference>
<dbReference type="PIRSF" id="PIRSF005902">
    <property type="entry name" value="DNase_TatD"/>
    <property type="match status" value="1"/>
</dbReference>
<dbReference type="EvolutionaryTrace" id="Q9RZH8"/>
<keyword evidence="3" id="KW-0378">Hydrolase</keyword>
<dbReference type="OrthoDB" id="9810005at2"/>
<dbReference type="NCBIfam" id="NF041926">
    <property type="entry name" value="QatD"/>
    <property type="match status" value="1"/>
</dbReference>
<dbReference type="Pfam" id="PF01026">
    <property type="entry name" value="TatD_DNase"/>
    <property type="match status" value="1"/>
</dbReference>
<proteinExistence type="evidence at protein level"/>
<dbReference type="PANTHER" id="PTHR46317:SF1">
    <property type="entry name" value="HYDROLASE, TATD FAMILY"/>
    <property type="match status" value="1"/>
</dbReference>
<evidence type="ECO:0000313" key="6">
    <source>
        <dbReference type="Proteomes" id="UP000002524"/>
    </source>
</evidence>
<sequence>MIDFHVHLDLYPDPVAVARACEERQLTVLSVTTTPAAWRGTLALAAGRPHVWTALGFHPEVVSERAADLPWFDRYLPETRFVGEVGLDGSPSLRGTWTQQFAVFQHILRRCEDHGGRILSIHSRRAESEVLNCLEANPRSGTPILHWYSGSVTELRRAISLGCWFSVGPTMVRTQKGAALIRSMPRDRVLTETDGPFLELDGQAALPWDVKSVVEGLSKIWQIPASEVERIVKENVSRLLGTVR</sequence>
<feature type="binding site" evidence="4">
    <location>
        <position position="5"/>
    </location>
    <ligand>
        <name>a divalent metal cation</name>
        <dbReference type="ChEBI" id="CHEBI:60240"/>
        <label>1</label>
    </ligand>
</feature>
<dbReference type="Proteomes" id="UP000002524">
    <property type="component" value="Plasmid CP1"/>
</dbReference>
<feature type="binding site" evidence="4">
    <location>
        <position position="7"/>
    </location>
    <ligand>
        <name>a divalent metal cation</name>
        <dbReference type="ChEBI" id="CHEBI:60240"/>
        <label>1</label>
    </ligand>
</feature>
<evidence type="ECO:0000256" key="3">
    <source>
        <dbReference type="ARBA" id="ARBA00022801"/>
    </source>
</evidence>
<protein>
    <submittedName>
        <fullName evidence="5">Uncharacterized protein</fullName>
    </submittedName>
</protein>
<dbReference type="Gene3D" id="3.20.20.140">
    <property type="entry name" value="Metal-dependent hydrolases"/>
    <property type="match status" value="1"/>
</dbReference>
<dbReference type="PDBsum" id="3GG7"/>
<dbReference type="GeneID" id="69519400"/>
<keyword evidence="2 4" id="KW-0479">Metal-binding</keyword>
<keyword evidence="5" id="KW-0614">Plasmid</keyword>
<feature type="binding site" evidence="7">
    <location>
        <position position="84"/>
    </location>
    <ligand>
        <name>Mn(2+)</name>
        <dbReference type="ChEBI" id="CHEBI:29035"/>
    </ligand>
</feature>
<dbReference type="EnsemblBacteria" id="AAF12677">
    <property type="protein sequence ID" value="AAF12677"/>
    <property type="gene ID" value="DR_C0006"/>
</dbReference>
<dbReference type="SMR" id="Q9RZH8"/>
<evidence type="ECO:0000256" key="1">
    <source>
        <dbReference type="ARBA" id="ARBA00009275"/>
    </source>
</evidence>
<organism evidence="5 6">
    <name type="scientific">Deinococcus radiodurans (strain ATCC 13939 / DSM 20539 / JCM 16871 / CCUG 27074 / LMG 4051 / NBRC 15346 / NCIMB 9279 / VKM B-1422 / R1)</name>
    <dbReference type="NCBI Taxonomy" id="243230"/>
    <lineage>
        <taxon>Bacteria</taxon>
        <taxon>Thermotogati</taxon>
        <taxon>Deinococcota</taxon>
        <taxon>Deinococci</taxon>
        <taxon>Deinococcales</taxon>
        <taxon>Deinococcaceae</taxon>
        <taxon>Deinococcus</taxon>
    </lineage>
</organism>
<feature type="binding site" evidence="4">
    <location>
        <position position="84"/>
    </location>
    <ligand>
        <name>a divalent metal cation</name>
        <dbReference type="ChEBI" id="CHEBI:60240"/>
        <label>1</label>
    </ligand>
</feature>
<feature type="binding site" evidence="4">
    <location>
        <position position="122"/>
    </location>
    <ligand>
        <name>a divalent metal cation</name>
        <dbReference type="ChEBI" id="CHEBI:60240"/>
        <label>2</label>
    </ligand>
</feature>
<dbReference type="KEGG" id="dra:DR_C0006"/>
<dbReference type="GO" id="GO:0016788">
    <property type="term" value="F:hydrolase activity, acting on ester bonds"/>
    <property type="evidence" value="ECO:0007669"/>
    <property type="project" value="InterPro"/>
</dbReference>
<dbReference type="GO" id="GO:0046872">
    <property type="term" value="F:metal ion binding"/>
    <property type="evidence" value="ECO:0007669"/>
    <property type="project" value="UniProtKB-KW"/>
</dbReference>
<feature type="binding site" evidence="7">
    <location>
        <position position="7"/>
    </location>
    <ligand>
        <name>Mn(2+)</name>
        <dbReference type="ChEBI" id="CHEBI:29035"/>
    </ligand>
</feature>
<dbReference type="InParanoid" id="Q9RZH8"/>
<feature type="binding site" evidence="7">
    <location>
        <position position="5"/>
    </location>
    <ligand>
        <name>Mn(2+)</name>
        <dbReference type="ChEBI" id="CHEBI:29035"/>
    </ligand>
</feature>
<dbReference type="PDB" id="3GG7">
    <property type="method" value="X-ray"/>
    <property type="resolution" value="1.50 A"/>
    <property type="chains" value="A=2-244"/>
</dbReference>
<reference evidence="7" key="2">
    <citation type="submission" date="2009-02" db="PDB data bank">
        <title>Crystal structure of an uncharacterized metalloprotein from Deinococcus radiodurans.</title>
        <authorList>
            <person name="Bonanno J.B."/>
            <person name="Dickey M."/>
            <person name="Bain K.T."/>
            <person name="Tang B.K."/>
            <person name="Romero R."/>
            <person name="Wasserman S."/>
            <person name="Sauder J.M."/>
            <person name="Burley S.K."/>
            <person name="Almo S.C."/>
        </authorList>
    </citation>
    <scope>X-RAY CRYSTALLOGRAPHY (1.50 ANGSTROMS) OF 2-244 IN COMPLEX WITH MN(2+)</scope>
</reference>
<dbReference type="PANTHER" id="PTHR46317">
    <property type="entry name" value="HYDROLASE OF PHP SUPERFAMILY-RELATED PROTEIN"/>
    <property type="match status" value="1"/>
</dbReference>
<gene>
    <name evidence="5" type="ordered locus">DR_C0006</name>
</gene>